<sequence>MRSIAQRARALEAKFAHDQEILFKVEAQRNKLIGLWAASLLNKEDPTAYASTLCQFGVEKPDAIASRLKQDFESAGLSVSEEAIQSKMVTLLRQAHEAMHISQ</sequence>
<evidence type="ECO:0000313" key="2">
    <source>
        <dbReference type="Proteomes" id="UP001235269"/>
    </source>
</evidence>
<reference evidence="1 2" key="1">
    <citation type="submission" date="2023-07" db="EMBL/GenBank/DDBJ databases">
        <title>Genomic Encyclopedia of Type Strains, Phase IV (KMG-IV): sequencing the most valuable type-strain genomes for metagenomic binning, comparative biology and taxonomic classification.</title>
        <authorList>
            <person name="Goeker M."/>
        </authorList>
    </citation>
    <scope>NUCLEOTIDE SEQUENCE [LARGE SCALE GENOMIC DNA]</scope>
    <source>
        <strain evidence="1 2">DSM 100301</strain>
    </source>
</reference>
<keyword evidence="2" id="KW-1185">Reference proteome</keyword>
<evidence type="ECO:0000313" key="1">
    <source>
        <dbReference type="EMBL" id="MDQ0454910.1"/>
    </source>
</evidence>
<dbReference type="PIRSF" id="PIRSF031780">
    <property type="entry name" value="UCP031780"/>
    <property type="match status" value="1"/>
</dbReference>
<organism evidence="1 2">
    <name type="scientific">Rhizobium paknamense</name>
    <dbReference type="NCBI Taxonomy" id="1206817"/>
    <lineage>
        <taxon>Bacteria</taxon>
        <taxon>Pseudomonadati</taxon>
        <taxon>Pseudomonadota</taxon>
        <taxon>Alphaproteobacteria</taxon>
        <taxon>Hyphomicrobiales</taxon>
        <taxon>Rhizobiaceae</taxon>
        <taxon>Rhizobium/Agrobacterium group</taxon>
        <taxon>Rhizobium</taxon>
    </lineage>
</organism>
<dbReference type="Pfam" id="PF07345">
    <property type="entry name" value="ATPaseInh_sub_z"/>
    <property type="match status" value="1"/>
</dbReference>
<gene>
    <name evidence="1" type="ORF">QO005_001240</name>
</gene>
<name>A0ABU0IBR9_9HYPH</name>
<protein>
    <recommendedName>
        <fullName evidence="3">DUF1476 domain-containing protein</fullName>
    </recommendedName>
</protein>
<accession>A0ABU0IBR9</accession>
<dbReference type="InterPro" id="IPR009945">
    <property type="entry name" value="ATPase_inh_sub_z"/>
</dbReference>
<evidence type="ECO:0008006" key="3">
    <source>
        <dbReference type="Google" id="ProtNLM"/>
    </source>
</evidence>
<dbReference type="Proteomes" id="UP001235269">
    <property type="component" value="Unassembled WGS sequence"/>
</dbReference>
<dbReference type="InterPro" id="IPR038293">
    <property type="entry name" value="ATPase_inh_sub_z_sf"/>
</dbReference>
<comment type="caution">
    <text evidence="1">The sequence shown here is derived from an EMBL/GenBank/DDBJ whole genome shotgun (WGS) entry which is preliminary data.</text>
</comment>
<proteinExistence type="predicted"/>
<dbReference type="RefSeq" id="WP_307157119.1">
    <property type="nucleotide sequence ID" value="NZ_JAUSWH010000003.1"/>
</dbReference>
<dbReference type="Gene3D" id="1.10.790.20">
    <property type="entry name" value="Domain of unknown function DUF1476"/>
    <property type="match status" value="1"/>
</dbReference>
<dbReference type="EMBL" id="JAUSWH010000003">
    <property type="protein sequence ID" value="MDQ0454910.1"/>
    <property type="molecule type" value="Genomic_DNA"/>
</dbReference>